<keyword evidence="2" id="KW-0396">Initiation factor</keyword>
<dbReference type="GO" id="GO:0005852">
    <property type="term" value="C:eukaryotic translation initiation factor 3 complex"/>
    <property type="evidence" value="ECO:0007669"/>
    <property type="project" value="InterPro"/>
</dbReference>
<dbReference type="PANTHER" id="PTHR14068:SF0">
    <property type="entry name" value="EUKARYOTIC TRANSLATION INITIATION FACTOR 3 SUBUNIT B"/>
    <property type="match status" value="1"/>
</dbReference>
<protein>
    <recommendedName>
        <fullName evidence="7">Translation initiation factor beta propellor-like domain-containing protein</fullName>
    </recommendedName>
</protein>
<reference evidence="5 6" key="1">
    <citation type="submission" date="2024-01" db="EMBL/GenBank/DDBJ databases">
        <title>The genomes of 5 underutilized Papilionoideae crops provide insights into root nodulation and disease resistanc.</title>
        <authorList>
            <person name="Jiang F."/>
        </authorList>
    </citation>
    <scope>NUCLEOTIDE SEQUENCE [LARGE SCALE GENOMIC DNA]</scope>
    <source>
        <strain evidence="5">JINMINGXINNONG_FW02</strain>
        <tissue evidence="5">Leaves</tissue>
    </source>
</reference>
<evidence type="ECO:0000256" key="4">
    <source>
        <dbReference type="ARBA" id="ARBA00022917"/>
    </source>
</evidence>
<dbReference type="InterPro" id="IPR011400">
    <property type="entry name" value="EIF3B"/>
</dbReference>
<dbReference type="GO" id="GO:0003723">
    <property type="term" value="F:RNA binding"/>
    <property type="evidence" value="ECO:0007669"/>
    <property type="project" value="UniProtKB-KW"/>
</dbReference>
<dbReference type="GO" id="GO:0031369">
    <property type="term" value="F:translation initiation factor binding"/>
    <property type="evidence" value="ECO:0007669"/>
    <property type="project" value="InterPro"/>
</dbReference>
<dbReference type="PANTHER" id="PTHR14068">
    <property type="entry name" value="EUKARYOTIC TRANSLATION INITIATION FACTOR 3 EIF3 -RELATED"/>
    <property type="match status" value="1"/>
</dbReference>
<proteinExistence type="predicted"/>
<evidence type="ECO:0000256" key="2">
    <source>
        <dbReference type="ARBA" id="ARBA00022540"/>
    </source>
</evidence>
<accession>A0AAN9QW46</accession>
<evidence type="ECO:0000313" key="6">
    <source>
        <dbReference type="Proteomes" id="UP001374584"/>
    </source>
</evidence>
<keyword evidence="3" id="KW-0694">RNA-binding</keyword>
<dbReference type="GO" id="GO:0003743">
    <property type="term" value="F:translation initiation factor activity"/>
    <property type="evidence" value="ECO:0007669"/>
    <property type="project" value="UniProtKB-KW"/>
</dbReference>
<keyword evidence="6" id="KW-1185">Reference proteome</keyword>
<name>A0AAN9QW46_PHACN</name>
<keyword evidence="1" id="KW-0963">Cytoplasm</keyword>
<evidence type="ECO:0000313" key="5">
    <source>
        <dbReference type="EMBL" id="KAK7352625.1"/>
    </source>
</evidence>
<evidence type="ECO:0008006" key="7">
    <source>
        <dbReference type="Google" id="ProtNLM"/>
    </source>
</evidence>
<sequence>MYLQSNGGYLAVKKDIPIQVLETENENDKIIAFAWEPKGHKFESYDVDELESMVTRTEHFMATDVEWDPTGRHSAKSASKYWAPRRIVLQLSLFLFVRQLPPTSVAARQPKLSSLIP</sequence>
<evidence type="ECO:0000256" key="3">
    <source>
        <dbReference type="ARBA" id="ARBA00022884"/>
    </source>
</evidence>
<dbReference type="EMBL" id="JAYMYR010000007">
    <property type="protein sequence ID" value="KAK7352625.1"/>
    <property type="molecule type" value="Genomic_DNA"/>
</dbReference>
<dbReference type="Proteomes" id="UP001374584">
    <property type="component" value="Unassembled WGS sequence"/>
</dbReference>
<comment type="caution">
    <text evidence="5">The sequence shown here is derived from an EMBL/GenBank/DDBJ whole genome shotgun (WGS) entry which is preliminary data.</text>
</comment>
<dbReference type="AlphaFoldDB" id="A0AAN9QW46"/>
<evidence type="ECO:0000256" key="1">
    <source>
        <dbReference type="ARBA" id="ARBA00022490"/>
    </source>
</evidence>
<keyword evidence="4" id="KW-0648">Protein biosynthesis</keyword>
<organism evidence="5 6">
    <name type="scientific">Phaseolus coccineus</name>
    <name type="common">Scarlet runner bean</name>
    <name type="synonym">Phaseolus multiflorus</name>
    <dbReference type="NCBI Taxonomy" id="3886"/>
    <lineage>
        <taxon>Eukaryota</taxon>
        <taxon>Viridiplantae</taxon>
        <taxon>Streptophyta</taxon>
        <taxon>Embryophyta</taxon>
        <taxon>Tracheophyta</taxon>
        <taxon>Spermatophyta</taxon>
        <taxon>Magnoliopsida</taxon>
        <taxon>eudicotyledons</taxon>
        <taxon>Gunneridae</taxon>
        <taxon>Pentapetalae</taxon>
        <taxon>rosids</taxon>
        <taxon>fabids</taxon>
        <taxon>Fabales</taxon>
        <taxon>Fabaceae</taxon>
        <taxon>Papilionoideae</taxon>
        <taxon>50 kb inversion clade</taxon>
        <taxon>NPAAA clade</taxon>
        <taxon>indigoferoid/millettioid clade</taxon>
        <taxon>Phaseoleae</taxon>
        <taxon>Phaseolus</taxon>
    </lineage>
</organism>
<gene>
    <name evidence="5" type="ORF">VNO80_18049</name>
</gene>